<reference evidence="8 9" key="1">
    <citation type="submission" date="2017-09" db="EMBL/GenBank/DDBJ databases">
        <title>Complete genome sequence of Oxytococcus suis strain ZY16052.</title>
        <authorList>
            <person name="Li F."/>
        </authorList>
    </citation>
    <scope>NUCLEOTIDE SEQUENCE [LARGE SCALE GENOMIC DNA]</scope>
    <source>
        <strain evidence="8 9">ZY16052</strain>
    </source>
</reference>
<dbReference type="InterPro" id="IPR000620">
    <property type="entry name" value="EamA_dom"/>
</dbReference>
<feature type="transmembrane region" description="Helical" evidence="6">
    <location>
        <begin position="223"/>
        <end position="242"/>
    </location>
</feature>
<evidence type="ECO:0000256" key="5">
    <source>
        <dbReference type="ARBA" id="ARBA00023136"/>
    </source>
</evidence>
<evidence type="ECO:0000313" key="8">
    <source>
        <dbReference type="EMBL" id="AXY25487.1"/>
    </source>
</evidence>
<feature type="domain" description="EamA" evidence="7">
    <location>
        <begin position="6"/>
        <end position="115"/>
    </location>
</feature>
<keyword evidence="3 6" id="KW-0812">Transmembrane</keyword>
<evidence type="ECO:0000313" key="9">
    <source>
        <dbReference type="Proteomes" id="UP000263232"/>
    </source>
</evidence>
<comment type="subcellular location">
    <subcellularLocation>
        <location evidence="1">Endomembrane system</location>
        <topology evidence="1">Multi-pass membrane protein</topology>
    </subcellularLocation>
</comment>
<dbReference type="InterPro" id="IPR037185">
    <property type="entry name" value="EmrE-like"/>
</dbReference>
<evidence type="ECO:0000256" key="3">
    <source>
        <dbReference type="ARBA" id="ARBA00022692"/>
    </source>
</evidence>
<keyword evidence="9" id="KW-1185">Reference proteome</keyword>
<feature type="transmembrane region" description="Helical" evidence="6">
    <location>
        <begin position="159"/>
        <end position="179"/>
    </location>
</feature>
<proteinExistence type="inferred from homology"/>
<evidence type="ECO:0000256" key="6">
    <source>
        <dbReference type="SAM" id="Phobius"/>
    </source>
</evidence>
<feature type="transmembrane region" description="Helical" evidence="6">
    <location>
        <begin position="101"/>
        <end position="121"/>
    </location>
</feature>
<evidence type="ECO:0000256" key="1">
    <source>
        <dbReference type="ARBA" id="ARBA00004127"/>
    </source>
</evidence>
<keyword evidence="4 6" id="KW-1133">Transmembrane helix</keyword>
<sequence>MTALGASSFMTGFVGHFFAFPMLAIALLATRGSEGFQISRRGLIASMIMGIVTKGFFKMAYDTSIAVAGVSTAAVLLYTSPVFVAVMSRFVFKEHLAKHQFLALAMNLVGVFLMVTLGDISNLNIQPIGILLGLTAAFLHASNTIMAKFAGGSDDPLTMTFYMLLFSAITQSFVAQPWSAHNLALFASGEFLLFAFVNALVTGALANLLYLKGMSMGVEASKAPVLSSVEVVVATLSGVLLFSEAMNWIGIVGIVLMVLSIYLMNRPTKA</sequence>
<feature type="transmembrane region" description="Helical" evidence="6">
    <location>
        <begin position="248"/>
        <end position="265"/>
    </location>
</feature>
<dbReference type="GO" id="GO:0016020">
    <property type="term" value="C:membrane"/>
    <property type="evidence" value="ECO:0007669"/>
    <property type="project" value="UniProtKB-SubCell"/>
</dbReference>
<organism evidence="8 9">
    <name type="scientific">Suicoccus acidiformans</name>
    <dbReference type="NCBI Taxonomy" id="2036206"/>
    <lineage>
        <taxon>Bacteria</taxon>
        <taxon>Bacillati</taxon>
        <taxon>Bacillota</taxon>
        <taxon>Bacilli</taxon>
        <taxon>Lactobacillales</taxon>
        <taxon>Aerococcaceae</taxon>
        <taxon>Suicoccus</taxon>
    </lineage>
</organism>
<dbReference type="PANTHER" id="PTHR32322">
    <property type="entry name" value="INNER MEMBRANE TRANSPORTER"/>
    <property type="match status" value="1"/>
</dbReference>
<evidence type="ECO:0000259" key="7">
    <source>
        <dbReference type="Pfam" id="PF00892"/>
    </source>
</evidence>
<name>A0A347WK80_9LACT</name>
<comment type="similarity">
    <text evidence="2">Belongs to the EamA transporter family.</text>
</comment>
<dbReference type="PANTHER" id="PTHR32322:SF2">
    <property type="entry name" value="EAMA DOMAIN-CONTAINING PROTEIN"/>
    <property type="match status" value="1"/>
</dbReference>
<accession>A0A347WK80</accession>
<evidence type="ECO:0000256" key="4">
    <source>
        <dbReference type="ARBA" id="ARBA00022989"/>
    </source>
</evidence>
<feature type="transmembrane region" description="Helical" evidence="6">
    <location>
        <begin position="67"/>
        <end position="92"/>
    </location>
</feature>
<feature type="transmembrane region" description="Helical" evidence="6">
    <location>
        <begin position="6"/>
        <end position="30"/>
    </location>
</feature>
<dbReference type="EMBL" id="CP023434">
    <property type="protein sequence ID" value="AXY25487.1"/>
    <property type="molecule type" value="Genomic_DNA"/>
</dbReference>
<dbReference type="Pfam" id="PF00892">
    <property type="entry name" value="EamA"/>
    <property type="match status" value="2"/>
</dbReference>
<dbReference type="InterPro" id="IPR050638">
    <property type="entry name" value="AA-Vitamin_Transporters"/>
</dbReference>
<protein>
    <recommendedName>
        <fullName evidence="7">EamA domain-containing protein</fullName>
    </recommendedName>
</protein>
<dbReference type="Proteomes" id="UP000263232">
    <property type="component" value="Chromosome"/>
</dbReference>
<feature type="transmembrane region" description="Helical" evidence="6">
    <location>
        <begin position="42"/>
        <end position="61"/>
    </location>
</feature>
<gene>
    <name evidence="8" type="ORF">CL176_05450</name>
</gene>
<dbReference type="KEGG" id="abae:CL176_05450"/>
<feature type="transmembrane region" description="Helical" evidence="6">
    <location>
        <begin position="127"/>
        <end position="147"/>
    </location>
</feature>
<evidence type="ECO:0000256" key="2">
    <source>
        <dbReference type="ARBA" id="ARBA00007362"/>
    </source>
</evidence>
<dbReference type="SUPFAM" id="SSF103481">
    <property type="entry name" value="Multidrug resistance efflux transporter EmrE"/>
    <property type="match status" value="2"/>
</dbReference>
<dbReference type="AlphaFoldDB" id="A0A347WK80"/>
<keyword evidence="5 6" id="KW-0472">Membrane</keyword>
<feature type="domain" description="EamA" evidence="7">
    <location>
        <begin position="128"/>
        <end position="265"/>
    </location>
</feature>
<dbReference type="OrthoDB" id="9810818at2"/>
<feature type="transmembrane region" description="Helical" evidence="6">
    <location>
        <begin position="191"/>
        <end position="211"/>
    </location>
</feature>